<evidence type="ECO:0000256" key="1">
    <source>
        <dbReference type="ARBA" id="ARBA00004141"/>
    </source>
</evidence>
<feature type="transmembrane region" description="Helical" evidence="7">
    <location>
        <begin position="241"/>
        <end position="262"/>
    </location>
</feature>
<dbReference type="InterPro" id="IPR001173">
    <property type="entry name" value="Glyco_trans_2-like"/>
</dbReference>
<evidence type="ECO:0000313" key="10">
    <source>
        <dbReference type="Proteomes" id="UP001495910"/>
    </source>
</evidence>
<evidence type="ECO:0000313" key="9">
    <source>
        <dbReference type="EMBL" id="MEM4987937.1"/>
    </source>
</evidence>
<dbReference type="GO" id="GO:0016757">
    <property type="term" value="F:glycosyltransferase activity"/>
    <property type="evidence" value="ECO:0007669"/>
    <property type="project" value="UniProtKB-KW"/>
</dbReference>
<dbReference type="Proteomes" id="UP001495910">
    <property type="component" value="Unassembled WGS sequence"/>
</dbReference>
<dbReference type="SUPFAM" id="SSF53448">
    <property type="entry name" value="Nucleotide-diphospho-sugar transferases"/>
    <property type="match status" value="1"/>
</dbReference>
<dbReference type="EC" id="2.4.-.-" evidence="9"/>
<keyword evidence="10" id="KW-1185">Reference proteome</keyword>
<keyword evidence="3 9" id="KW-0808">Transferase</keyword>
<dbReference type="InterPro" id="IPR050256">
    <property type="entry name" value="Glycosyltransferase_2"/>
</dbReference>
<feature type="domain" description="Glycosyltransferase 2-like" evidence="8">
    <location>
        <begin position="16"/>
        <end position="179"/>
    </location>
</feature>
<dbReference type="PANTHER" id="PTHR48090:SF1">
    <property type="entry name" value="PROPHAGE BACTOPRENOL GLUCOSYL TRANSFERASE HOMOLOG"/>
    <property type="match status" value="1"/>
</dbReference>
<dbReference type="Gene3D" id="3.90.550.10">
    <property type="entry name" value="Spore Coat Polysaccharide Biosynthesis Protein SpsA, Chain A"/>
    <property type="match status" value="1"/>
</dbReference>
<evidence type="ECO:0000256" key="5">
    <source>
        <dbReference type="ARBA" id="ARBA00022989"/>
    </source>
</evidence>
<dbReference type="Pfam" id="PF00535">
    <property type="entry name" value="Glycos_transf_2"/>
    <property type="match status" value="1"/>
</dbReference>
<evidence type="ECO:0000256" key="7">
    <source>
        <dbReference type="SAM" id="Phobius"/>
    </source>
</evidence>
<comment type="subcellular location">
    <subcellularLocation>
        <location evidence="1">Membrane</location>
        <topology evidence="1">Multi-pass membrane protein</topology>
    </subcellularLocation>
</comment>
<dbReference type="InterPro" id="IPR029044">
    <property type="entry name" value="Nucleotide-diphossugar_trans"/>
</dbReference>
<dbReference type="EMBL" id="JBANDC010000006">
    <property type="protein sequence ID" value="MEM4987937.1"/>
    <property type="molecule type" value="Genomic_DNA"/>
</dbReference>
<protein>
    <submittedName>
        <fullName evidence="9">Glycosyltransferase family 2 protein</fullName>
        <ecNumber evidence="9">2.4.-.-</ecNumber>
    </submittedName>
</protein>
<sequence>MHVNSPDQAPHKPLLSLVVPFYNESAAVACFFQRITPILAVLDTLDYEIVCINDGSADDTLAQLIAIADRDRRVRVIDLSRNFGKEAALTAGLNEALGDAVIPIDADLQDPPEVIPLLVEQWRNGYEVVLAKRANRDSDSYMKRKTAGMFYRLYNAVSDIKLPENVGDFRLVDRQVLDALKQLPENRRFMKGLFAWVGFKTVTVEYAREARSAGESKFSGWRLWNFALEGITSFSTVPLRWWTYFGSAISLFAFIYGLVIIFKTLIHGIDMPGYASILTVVLFLGGIQLIGIGVLGEYMGRTYLESKGRPIYLIRRRYQKTED</sequence>
<name>A0ABU9PVF2_9BURK</name>
<evidence type="ECO:0000259" key="8">
    <source>
        <dbReference type="Pfam" id="PF00535"/>
    </source>
</evidence>
<evidence type="ECO:0000256" key="4">
    <source>
        <dbReference type="ARBA" id="ARBA00022692"/>
    </source>
</evidence>
<evidence type="ECO:0000256" key="3">
    <source>
        <dbReference type="ARBA" id="ARBA00022679"/>
    </source>
</evidence>
<gene>
    <name evidence="9" type="ORF">V8G57_11110</name>
</gene>
<evidence type="ECO:0000256" key="6">
    <source>
        <dbReference type="ARBA" id="ARBA00023136"/>
    </source>
</evidence>
<dbReference type="CDD" id="cd04187">
    <property type="entry name" value="DPM1_like_bac"/>
    <property type="match status" value="1"/>
</dbReference>
<dbReference type="PANTHER" id="PTHR48090">
    <property type="entry name" value="UNDECAPRENYL-PHOSPHATE 4-DEOXY-4-FORMAMIDO-L-ARABINOSE TRANSFERASE-RELATED"/>
    <property type="match status" value="1"/>
</dbReference>
<keyword evidence="6 7" id="KW-0472">Membrane</keyword>
<keyword evidence="5 7" id="KW-1133">Transmembrane helix</keyword>
<evidence type="ECO:0000256" key="2">
    <source>
        <dbReference type="ARBA" id="ARBA00022676"/>
    </source>
</evidence>
<organism evidence="9 10">
    <name type="scientific">Collimonas rhizosphaerae</name>
    <dbReference type="NCBI Taxonomy" id="3126357"/>
    <lineage>
        <taxon>Bacteria</taxon>
        <taxon>Pseudomonadati</taxon>
        <taxon>Pseudomonadota</taxon>
        <taxon>Betaproteobacteria</taxon>
        <taxon>Burkholderiales</taxon>
        <taxon>Oxalobacteraceae</taxon>
        <taxon>Collimonas</taxon>
    </lineage>
</organism>
<comment type="caution">
    <text evidence="9">The sequence shown here is derived from an EMBL/GenBank/DDBJ whole genome shotgun (WGS) entry which is preliminary data.</text>
</comment>
<feature type="transmembrane region" description="Helical" evidence="7">
    <location>
        <begin position="274"/>
        <end position="295"/>
    </location>
</feature>
<dbReference type="RefSeq" id="WP_342829434.1">
    <property type="nucleotide sequence ID" value="NZ_JBANDC010000006.1"/>
</dbReference>
<accession>A0ABU9PVF2</accession>
<keyword evidence="4 7" id="KW-0812">Transmembrane</keyword>
<proteinExistence type="predicted"/>
<keyword evidence="2 9" id="KW-0328">Glycosyltransferase</keyword>
<reference evidence="9 10" key="1">
    <citation type="submission" date="2024-02" db="EMBL/GenBank/DDBJ databases">
        <title>Draft genome sequence of Collimonas sp. strain H4R21, an effective mineral-weathering bacterial strain isolated from the beech rhizosphere.</title>
        <authorList>
            <person name="Morin E."/>
            <person name="Uroz S."/>
            <person name="Leveau J.H.J."/>
            <person name="Kumar R."/>
            <person name="Rey M.W."/>
            <person name="Pham J."/>
        </authorList>
    </citation>
    <scope>NUCLEOTIDE SEQUENCE [LARGE SCALE GENOMIC DNA]</scope>
    <source>
        <strain evidence="9 10">H4R21</strain>
    </source>
</reference>